<dbReference type="InterPro" id="IPR027417">
    <property type="entry name" value="P-loop_NTPase"/>
</dbReference>
<keyword evidence="8" id="KW-1278">Translocase</keyword>
<name>A0A086Z1B6_9BIFI</name>
<dbReference type="PROSITE" id="PS50893">
    <property type="entry name" value="ABC_TRANSPORTER_2"/>
    <property type="match status" value="1"/>
</dbReference>
<dbReference type="GO" id="GO:0005886">
    <property type="term" value="C:plasma membrane"/>
    <property type="evidence" value="ECO:0007669"/>
    <property type="project" value="UniProtKB-SubCell"/>
</dbReference>
<dbReference type="RefSeq" id="WP_051905313.1">
    <property type="nucleotide sequence ID" value="NZ_CP011786.1"/>
</dbReference>
<dbReference type="SUPFAM" id="SSF52540">
    <property type="entry name" value="P-loop containing nucleoside triphosphate hydrolases"/>
    <property type="match status" value="1"/>
</dbReference>
<evidence type="ECO:0000256" key="2">
    <source>
        <dbReference type="ARBA" id="ARBA00005417"/>
    </source>
</evidence>
<evidence type="ECO:0000256" key="6">
    <source>
        <dbReference type="ARBA" id="ARBA00022741"/>
    </source>
</evidence>
<dbReference type="CDD" id="cd03257">
    <property type="entry name" value="ABC_NikE_OppD_transporters"/>
    <property type="match status" value="1"/>
</dbReference>
<dbReference type="InterPro" id="IPR050388">
    <property type="entry name" value="ABC_Ni/Peptide_Import"/>
</dbReference>
<dbReference type="Gene3D" id="3.40.50.300">
    <property type="entry name" value="P-loop containing nucleotide triphosphate hydrolases"/>
    <property type="match status" value="1"/>
</dbReference>
<dbReference type="OrthoDB" id="8481147at2"/>
<evidence type="ECO:0000256" key="9">
    <source>
        <dbReference type="ARBA" id="ARBA00023136"/>
    </source>
</evidence>
<dbReference type="SMART" id="SM00382">
    <property type="entry name" value="AAA"/>
    <property type="match status" value="1"/>
</dbReference>
<evidence type="ECO:0000256" key="8">
    <source>
        <dbReference type="ARBA" id="ARBA00022967"/>
    </source>
</evidence>
<dbReference type="Pfam" id="PF00005">
    <property type="entry name" value="ABC_tran"/>
    <property type="match status" value="1"/>
</dbReference>
<dbReference type="PANTHER" id="PTHR43297:SF14">
    <property type="entry name" value="ATPASE AAA-TYPE CORE DOMAIN-CONTAINING PROTEIN"/>
    <property type="match status" value="1"/>
</dbReference>
<feature type="domain" description="ABC transporter" evidence="10">
    <location>
        <begin position="3"/>
        <end position="246"/>
    </location>
</feature>
<evidence type="ECO:0000256" key="7">
    <source>
        <dbReference type="ARBA" id="ARBA00022840"/>
    </source>
</evidence>
<dbReference type="STRING" id="1437605.AB656_03705"/>
<dbReference type="InterPro" id="IPR003439">
    <property type="entry name" value="ABC_transporter-like_ATP-bd"/>
</dbReference>
<dbReference type="GO" id="GO:0005524">
    <property type="term" value="F:ATP binding"/>
    <property type="evidence" value="ECO:0007669"/>
    <property type="project" value="UniProtKB-KW"/>
</dbReference>
<keyword evidence="7" id="KW-0067">ATP-binding</keyword>
<dbReference type="EC" id="3.6.3.24" evidence="11"/>
<dbReference type="PROSITE" id="PS00211">
    <property type="entry name" value="ABC_TRANSPORTER_1"/>
    <property type="match status" value="1"/>
</dbReference>
<dbReference type="KEGG" id="bact:AB656_03705"/>
<accession>A0A086Z1B6</accession>
<keyword evidence="11" id="KW-0378">Hydrolase</keyword>
<dbReference type="EMBL" id="JGYK01000001">
    <property type="protein sequence ID" value="KFI40316.1"/>
    <property type="molecule type" value="Genomic_DNA"/>
</dbReference>
<evidence type="ECO:0000256" key="5">
    <source>
        <dbReference type="ARBA" id="ARBA00022519"/>
    </source>
</evidence>
<reference evidence="11 12" key="1">
    <citation type="submission" date="2014-03" db="EMBL/GenBank/DDBJ databases">
        <title>Genomics of Bifidobacteria.</title>
        <authorList>
            <person name="Ventura M."/>
            <person name="Milani C."/>
            <person name="Lugli G.A."/>
        </authorList>
    </citation>
    <scope>NUCLEOTIDE SEQUENCE [LARGE SCALE GENOMIC DNA]</scope>
    <source>
        <strain evidence="11 12">DSM 22766</strain>
    </source>
</reference>
<organism evidence="11 12">
    <name type="scientific">Bifidobacterium actinocoloniiforme DSM 22766</name>
    <dbReference type="NCBI Taxonomy" id="1437605"/>
    <lineage>
        <taxon>Bacteria</taxon>
        <taxon>Bacillati</taxon>
        <taxon>Actinomycetota</taxon>
        <taxon>Actinomycetes</taxon>
        <taxon>Bifidobacteriales</taxon>
        <taxon>Bifidobacteriaceae</taxon>
        <taxon>Bifidobacterium</taxon>
    </lineage>
</organism>
<dbReference type="PANTHER" id="PTHR43297">
    <property type="entry name" value="OLIGOPEPTIDE TRANSPORT ATP-BINDING PROTEIN APPD"/>
    <property type="match status" value="1"/>
</dbReference>
<comment type="caution">
    <text evidence="11">The sequence shown here is derived from an EMBL/GenBank/DDBJ whole genome shotgun (WGS) entry which is preliminary data.</text>
</comment>
<keyword evidence="3" id="KW-0813">Transport</keyword>
<keyword evidence="9" id="KW-0472">Membrane</keyword>
<keyword evidence="4" id="KW-1003">Cell membrane</keyword>
<dbReference type="InterPro" id="IPR003593">
    <property type="entry name" value="AAA+_ATPase"/>
</dbReference>
<protein>
    <submittedName>
        <fullName evidence="11">Dipeptide/oligopeptide/nickel ABC transporter ATPase</fullName>
        <ecNumber evidence="11">3.6.3.24</ecNumber>
    </submittedName>
</protein>
<keyword evidence="6" id="KW-0547">Nucleotide-binding</keyword>
<evidence type="ECO:0000313" key="11">
    <source>
        <dbReference type="EMBL" id="KFI40316.1"/>
    </source>
</evidence>
<evidence type="ECO:0000313" key="12">
    <source>
        <dbReference type="Proteomes" id="UP000029015"/>
    </source>
</evidence>
<evidence type="ECO:0000256" key="1">
    <source>
        <dbReference type="ARBA" id="ARBA00004202"/>
    </source>
</evidence>
<dbReference type="AlphaFoldDB" id="A0A086Z1B6"/>
<dbReference type="GO" id="GO:0016887">
    <property type="term" value="F:ATP hydrolysis activity"/>
    <property type="evidence" value="ECO:0007669"/>
    <property type="project" value="InterPro"/>
</dbReference>
<evidence type="ECO:0000256" key="4">
    <source>
        <dbReference type="ARBA" id="ARBA00022475"/>
    </source>
</evidence>
<dbReference type="InterPro" id="IPR017871">
    <property type="entry name" value="ABC_transporter-like_CS"/>
</dbReference>
<dbReference type="Proteomes" id="UP000029015">
    <property type="component" value="Unassembled WGS sequence"/>
</dbReference>
<dbReference type="PATRIC" id="fig|1437605.7.peg.765"/>
<keyword evidence="12" id="KW-1185">Reference proteome</keyword>
<comment type="subcellular location">
    <subcellularLocation>
        <location evidence="1">Cell membrane</location>
        <topology evidence="1">Peripheral membrane protein</topology>
    </subcellularLocation>
</comment>
<dbReference type="eggNOG" id="COG0444">
    <property type="taxonomic scope" value="Bacteria"/>
</dbReference>
<proteinExistence type="inferred from homology"/>
<sequence length="289" mass="29923">MSLSIEDLTISIGGRPIVRQASLSVADGERVGLIGPSGSGKSMITKALLGILPPGAQVSGSIRLRGAELLGASDEGLAGVRGAYIGAVFQNPTASLNPVLSVAQQVALPLRLHYRLSRAERAQRVQDMLERVGLGPEIAGKYPSQLSGGQLQRVAIATALVTAPRLIVADEPTTALDAITQRAIIDLLIRLVDSSGASMLFVTHDFSVLARACRTSYVLDQGQVVEHGPTSRLLAHPQAERTRSLVRAAAQLSLDPVLGGVDGGFGAGGNSGADADMAVRFSAGRGGRP</sequence>
<gene>
    <name evidence="11" type="ORF">BACT_1018</name>
</gene>
<evidence type="ECO:0000259" key="10">
    <source>
        <dbReference type="PROSITE" id="PS50893"/>
    </source>
</evidence>
<evidence type="ECO:0000256" key="3">
    <source>
        <dbReference type="ARBA" id="ARBA00022448"/>
    </source>
</evidence>
<keyword evidence="5" id="KW-0997">Cell inner membrane</keyword>
<comment type="similarity">
    <text evidence="2">Belongs to the ABC transporter superfamily.</text>
</comment>